<evidence type="ECO:0000259" key="5">
    <source>
        <dbReference type="PROSITE" id="PS50859"/>
    </source>
</evidence>
<comment type="subcellular location">
    <subcellularLocation>
        <location evidence="1">Membrane</location>
    </subcellularLocation>
</comment>
<dbReference type="GeneID" id="104608297"/>
<dbReference type="Proteomes" id="UP000189703">
    <property type="component" value="Unplaced"/>
</dbReference>
<accession>A0A1U8B8C8</accession>
<dbReference type="InterPro" id="IPR011012">
    <property type="entry name" value="Longin-like_dom_sf"/>
</dbReference>
<dbReference type="Gene3D" id="3.30.450.50">
    <property type="entry name" value="Longin domain"/>
    <property type="match status" value="1"/>
</dbReference>
<organism evidence="6 8">
    <name type="scientific">Nelumbo nucifera</name>
    <name type="common">Sacred lotus</name>
    <dbReference type="NCBI Taxonomy" id="4432"/>
    <lineage>
        <taxon>Eukaryota</taxon>
        <taxon>Viridiplantae</taxon>
        <taxon>Streptophyta</taxon>
        <taxon>Embryophyta</taxon>
        <taxon>Tracheophyta</taxon>
        <taxon>Spermatophyta</taxon>
        <taxon>Magnoliopsida</taxon>
        <taxon>Proteales</taxon>
        <taxon>Nelumbonaceae</taxon>
        <taxon>Nelumbo</taxon>
    </lineage>
</organism>
<feature type="transmembrane region" description="Helical" evidence="4">
    <location>
        <begin position="258"/>
        <end position="279"/>
    </location>
</feature>
<sequence>MSSIQKTVYYFCVAKGNRILYSYSCGDREIDCLAALCLDRTPPFHSRYFQTMAKRTFGFLMEDEHVYFTIVDEGLKNSGALQFLEHIRDEFKKVARKGSRSSFSGLNSVCLQEQLVPVIHRLISSLEHVSQSKPLKHVSQCDGGWISEVLPSHHHLSIPPSPGCSGNTQIEIATHKAPLLGKSSKQERKMKDRVVDIRDNCPEEHRRSMDRGIKGSMTTTESTHQGKAVSAISLQKNSSSMRIRTGPQHPERRWCRKVLIVIVVDAVVCFVLFIVWLSICGGFRCISK</sequence>
<dbReference type="RefSeq" id="XP_010272541.1">
    <property type="nucleotide sequence ID" value="XM_010274239.2"/>
</dbReference>
<protein>
    <submittedName>
        <fullName evidence="7 8">Phytolongin Phyl1.1-like</fullName>
    </submittedName>
</protein>
<evidence type="ECO:0000313" key="8">
    <source>
        <dbReference type="RefSeq" id="XP_010272542.1"/>
    </source>
</evidence>
<dbReference type="PANTHER" id="PTHR47461">
    <property type="entry name" value="PHYTOLONGIN PHYL1.2"/>
    <property type="match status" value="1"/>
</dbReference>
<feature type="domain" description="Longin" evidence="5">
    <location>
        <begin position="3"/>
        <end position="93"/>
    </location>
</feature>
<dbReference type="SUPFAM" id="SSF64356">
    <property type="entry name" value="SNARE-like"/>
    <property type="match status" value="1"/>
</dbReference>
<keyword evidence="4" id="KW-1133">Transmembrane helix</keyword>
<dbReference type="GO" id="GO:0016020">
    <property type="term" value="C:membrane"/>
    <property type="evidence" value="ECO:0007669"/>
    <property type="project" value="UniProtKB-SubCell"/>
</dbReference>
<dbReference type="OrthoDB" id="1871923at2759"/>
<dbReference type="eggNOG" id="ENOG502QQFW">
    <property type="taxonomic scope" value="Eukaryota"/>
</dbReference>
<reference evidence="7 8" key="1">
    <citation type="submission" date="2025-04" db="UniProtKB">
        <authorList>
            <consortium name="RefSeq"/>
        </authorList>
    </citation>
    <scope>IDENTIFICATION</scope>
</reference>
<dbReference type="PANTHER" id="PTHR47461:SF1">
    <property type="entry name" value="PHYTOLONGIN PHYL1.2"/>
    <property type="match status" value="1"/>
</dbReference>
<dbReference type="InterPro" id="IPR010908">
    <property type="entry name" value="Longin_dom"/>
</dbReference>
<keyword evidence="4" id="KW-0812">Transmembrane</keyword>
<dbReference type="SMART" id="SM01270">
    <property type="entry name" value="Longin"/>
    <property type="match status" value="1"/>
</dbReference>
<dbReference type="InterPro" id="IPR044783">
    <property type="entry name" value="PHYL"/>
</dbReference>
<dbReference type="RefSeq" id="XP_010272542.1">
    <property type="nucleotide sequence ID" value="XM_010274240.2"/>
</dbReference>
<keyword evidence="3 4" id="KW-0472">Membrane</keyword>
<evidence type="ECO:0000256" key="1">
    <source>
        <dbReference type="ARBA" id="ARBA00004370"/>
    </source>
</evidence>
<evidence type="ECO:0000256" key="2">
    <source>
        <dbReference type="ARBA" id="ARBA00008025"/>
    </source>
</evidence>
<evidence type="ECO:0000256" key="4">
    <source>
        <dbReference type="SAM" id="Phobius"/>
    </source>
</evidence>
<keyword evidence="6" id="KW-1185">Reference proteome</keyword>
<dbReference type="OMA" id="DGEDEHH"/>
<name>A0A1U8B8C8_NELNU</name>
<proteinExistence type="inferred from homology"/>
<dbReference type="AlphaFoldDB" id="A0A1U8B8C8"/>
<dbReference type="KEGG" id="nnu:104608297"/>
<gene>
    <name evidence="7 8" type="primary">LOC104608297</name>
</gene>
<evidence type="ECO:0000256" key="3">
    <source>
        <dbReference type="ARBA" id="ARBA00023136"/>
    </source>
</evidence>
<comment type="similarity">
    <text evidence="2">Belongs to the synaptobrevin family.</text>
</comment>
<dbReference type="PROSITE" id="PS50859">
    <property type="entry name" value="LONGIN"/>
    <property type="match status" value="1"/>
</dbReference>
<evidence type="ECO:0000313" key="6">
    <source>
        <dbReference type="Proteomes" id="UP000189703"/>
    </source>
</evidence>
<evidence type="ECO:0000313" key="7">
    <source>
        <dbReference type="RefSeq" id="XP_010272541.1"/>
    </source>
</evidence>